<dbReference type="InterPro" id="IPR039955">
    <property type="entry name" value="DTM1"/>
</dbReference>
<evidence type="ECO:0000313" key="9">
    <source>
        <dbReference type="Proteomes" id="UP001054252"/>
    </source>
</evidence>
<dbReference type="GO" id="GO:0005787">
    <property type="term" value="C:signal peptidase complex"/>
    <property type="evidence" value="ECO:0007669"/>
    <property type="project" value="InterPro"/>
</dbReference>
<evidence type="ECO:0008006" key="10">
    <source>
        <dbReference type="Google" id="ProtNLM"/>
    </source>
</evidence>
<evidence type="ECO:0000256" key="4">
    <source>
        <dbReference type="ARBA" id="ARBA00022824"/>
    </source>
</evidence>
<dbReference type="PANTHER" id="PTHR38354">
    <property type="entry name" value="SIGNAL PEPTIDASE COMPLEX-LIKE PROTEIN DTM1"/>
    <property type="match status" value="1"/>
</dbReference>
<gene>
    <name evidence="8" type="ORF">SLEP1_g48675</name>
</gene>
<sequence length="111" mass="12994">MAEDAALRSSTVCLAVIMVIVGIWTLSLKKMMVTYMFGMLGIAGVLLPDWDFFGRDYSRWCYPVTAEERDRLAALAQRSRLRRYRIYPMRVVVYTTIYGYGLYKWWELISS</sequence>
<keyword evidence="6 7" id="KW-0472">Membrane</keyword>
<dbReference type="InterPro" id="IPR009542">
    <property type="entry name" value="Spc1/SPCS1"/>
</dbReference>
<proteinExistence type="inferred from homology"/>
<name>A0AAV5LWN7_9ROSI</name>
<feature type="transmembrane region" description="Helical" evidence="7">
    <location>
        <begin position="32"/>
        <end position="50"/>
    </location>
</feature>
<dbReference type="Proteomes" id="UP001054252">
    <property type="component" value="Unassembled WGS sequence"/>
</dbReference>
<dbReference type="Pfam" id="PF06645">
    <property type="entry name" value="SPC12"/>
    <property type="match status" value="1"/>
</dbReference>
<dbReference type="GO" id="GO:0048658">
    <property type="term" value="P:anther wall tapetum development"/>
    <property type="evidence" value="ECO:0007669"/>
    <property type="project" value="InterPro"/>
</dbReference>
<comment type="subcellular location">
    <subcellularLocation>
        <location evidence="1">Endoplasmic reticulum membrane</location>
        <topology evidence="1">Multi-pass membrane protein</topology>
    </subcellularLocation>
</comment>
<organism evidence="8 9">
    <name type="scientific">Rubroshorea leprosula</name>
    <dbReference type="NCBI Taxonomy" id="152421"/>
    <lineage>
        <taxon>Eukaryota</taxon>
        <taxon>Viridiplantae</taxon>
        <taxon>Streptophyta</taxon>
        <taxon>Embryophyta</taxon>
        <taxon>Tracheophyta</taxon>
        <taxon>Spermatophyta</taxon>
        <taxon>Magnoliopsida</taxon>
        <taxon>eudicotyledons</taxon>
        <taxon>Gunneridae</taxon>
        <taxon>Pentapetalae</taxon>
        <taxon>rosids</taxon>
        <taxon>malvids</taxon>
        <taxon>Malvales</taxon>
        <taxon>Dipterocarpaceae</taxon>
        <taxon>Rubroshorea</taxon>
    </lineage>
</organism>
<accession>A0AAV5LWN7</accession>
<evidence type="ECO:0000256" key="7">
    <source>
        <dbReference type="SAM" id="Phobius"/>
    </source>
</evidence>
<keyword evidence="4" id="KW-0256">Endoplasmic reticulum</keyword>
<reference evidence="8 9" key="1">
    <citation type="journal article" date="2021" name="Commun. Biol.">
        <title>The genome of Shorea leprosula (Dipterocarpaceae) highlights the ecological relevance of drought in aseasonal tropical rainforests.</title>
        <authorList>
            <person name="Ng K.K.S."/>
            <person name="Kobayashi M.J."/>
            <person name="Fawcett J.A."/>
            <person name="Hatakeyama M."/>
            <person name="Paape T."/>
            <person name="Ng C.H."/>
            <person name="Ang C.C."/>
            <person name="Tnah L.H."/>
            <person name="Lee C.T."/>
            <person name="Nishiyama T."/>
            <person name="Sese J."/>
            <person name="O'Brien M.J."/>
            <person name="Copetti D."/>
            <person name="Mohd Noor M.I."/>
            <person name="Ong R.C."/>
            <person name="Putra M."/>
            <person name="Sireger I.Z."/>
            <person name="Indrioko S."/>
            <person name="Kosugi Y."/>
            <person name="Izuno A."/>
            <person name="Isagi Y."/>
            <person name="Lee S.L."/>
            <person name="Shimizu K.K."/>
        </authorList>
    </citation>
    <scope>NUCLEOTIDE SEQUENCE [LARGE SCALE GENOMIC DNA]</scope>
    <source>
        <strain evidence="8">214</strain>
    </source>
</reference>
<dbReference type="GO" id="GO:0006465">
    <property type="term" value="P:signal peptide processing"/>
    <property type="evidence" value="ECO:0007669"/>
    <property type="project" value="InterPro"/>
</dbReference>
<evidence type="ECO:0000256" key="3">
    <source>
        <dbReference type="ARBA" id="ARBA00022692"/>
    </source>
</evidence>
<evidence type="ECO:0000256" key="1">
    <source>
        <dbReference type="ARBA" id="ARBA00004477"/>
    </source>
</evidence>
<keyword evidence="5 7" id="KW-1133">Transmembrane helix</keyword>
<evidence type="ECO:0000256" key="6">
    <source>
        <dbReference type="ARBA" id="ARBA00023136"/>
    </source>
</evidence>
<dbReference type="EMBL" id="BPVZ01000147">
    <property type="protein sequence ID" value="GKV41096.1"/>
    <property type="molecule type" value="Genomic_DNA"/>
</dbReference>
<protein>
    <recommendedName>
        <fullName evidence="10">Signal peptidase complex-like protein DTM1</fullName>
    </recommendedName>
</protein>
<evidence type="ECO:0000313" key="8">
    <source>
        <dbReference type="EMBL" id="GKV41096.1"/>
    </source>
</evidence>
<dbReference type="AlphaFoldDB" id="A0AAV5LWN7"/>
<feature type="transmembrane region" description="Helical" evidence="7">
    <location>
        <begin position="87"/>
        <end position="106"/>
    </location>
</feature>
<evidence type="ECO:0000256" key="2">
    <source>
        <dbReference type="ARBA" id="ARBA00005245"/>
    </source>
</evidence>
<comment type="caution">
    <text evidence="8">The sequence shown here is derived from an EMBL/GenBank/DDBJ whole genome shotgun (WGS) entry which is preliminary data.</text>
</comment>
<feature type="transmembrane region" description="Helical" evidence="7">
    <location>
        <begin position="7"/>
        <end position="26"/>
    </location>
</feature>
<comment type="similarity">
    <text evidence="2">Belongs to the SPCS1 family.</text>
</comment>
<keyword evidence="9" id="KW-1185">Reference proteome</keyword>
<keyword evidence="3 7" id="KW-0812">Transmembrane</keyword>
<dbReference type="PANTHER" id="PTHR38354:SF2">
    <property type="entry name" value="SIGNAL PEPTIDASE COMPLEX-LIKE PROTEIN DTM1"/>
    <property type="match status" value="1"/>
</dbReference>
<evidence type="ECO:0000256" key="5">
    <source>
        <dbReference type="ARBA" id="ARBA00022989"/>
    </source>
</evidence>